<gene>
    <name evidence="3" type="ORF">BDU57DRAFT_521410</name>
</gene>
<keyword evidence="2" id="KW-0732">Signal</keyword>
<sequence length="205" mass="20314">MKLIATSSLFAVAVTAAADPQITPRAELAPRQNSDPAFLGWVSASTFTDNRSCDFPATVSRSGSLAQCCSGDSCTFWSSCSAGTLFASQTSLFCDQGYCNTAVLAPTVGASGGQSYLGCWATSLGQSPFTIIADIGSAPQGQQTGSVPGSSGASTARTTSGSTAPSSETPTSPAAGTTSTGAANGAVVQPLTGAFGLVAMVLSLL</sequence>
<proteinExistence type="predicted"/>
<dbReference type="AlphaFoldDB" id="A0A6A5QB57"/>
<name>A0A6A5QB57_AMPQU</name>
<dbReference type="EMBL" id="ML979139">
    <property type="protein sequence ID" value="KAF1912851.1"/>
    <property type="molecule type" value="Genomic_DNA"/>
</dbReference>
<evidence type="ECO:0000313" key="3">
    <source>
        <dbReference type="EMBL" id="KAF1912851.1"/>
    </source>
</evidence>
<evidence type="ECO:0000313" key="4">
    <source>
        <dbReference type="Proteomes" id="UP000800096"/>
    </source>
</evidence>
<feature type="chain" id="PRO_5025651995" evidence="2">
    <location>
        <begin position="18"/>
        <end position="205"/>
    </location>
</feature>
<accession>A0A6A5QB57</accession>
<dbReference type="OrthoDB" id="3791842at2759"/>
<feature type="region of interest" description="Disordered" evidence="1">
    <location>
        <begin position="140"/>
        <end position="180"/>
    </location>
</feature>
<protein>
    <submittedName>
        <fullName evidence="3">Uncharacterized protein</fullName>
    </submittedName>
</protein>
<feature type="signal peptide" evidence="2">
    <location>
        <begin position="1"/>
        <end position="17"/>
    </location>
</feature>
<keyword evidence="4" id="KW-1185">Reference proteome</keyword>
<evidence type="ECO:0000256" key="2">
    <source>
        <dbReference type="SAM" id="SignalP"/>
    </source>
</evidence>
<feature type="compositionally biased region" description="Low complexity" evidence="1">
    <location>
        <begin position="148"/>
        <end position="180"/>
    </location>
</feature>
<evidence type="ECO:0000256" key="1">
    <source>
        <dbReference type="SAM" id="MobiDB-lite"/>
    </source>
</evidence>
<organism evidence="3 4">
    <name type="scientific">Ampelomyces quisqualis</name>
    <name type="common">Powdery mildew agent</name>
    <dbReference type="NCBI Taxonomy" id="50730"/>
    <lineage>
        <taxon>Eukaryota</taxon>
        <taxon>Fungi</taxon>
        <taxon>Dikarya</taxon>
        <taxon>Ascomycota</taxon>
        <taxon>Pezizomycotina</taxon>
        <taxon>Dothideomycetes</taxon>
        <taxon>Pleosporomycetidae</taxon>
        <taxon>Pleosporales</taxon>
        <taxon>Pleosporineae</taxon>
        <taxon>Phaeosphaeriaceae</taxon>
        <taxon>Ampelomyces</taxon>
    </lineage>
</organism>
<dbReference type="Proteomes" id="UP000800096">
    <property type="component" value="Unassembled WGS sequence"/>
</dbReference>
<reference evidence="3" key="1">
    <citation type="journal article" date="2020" name="Stud. Mycol.">
        <title>101 Dothideomycetes genomes: a test case for predicting lifestyles and emergence of pathogens.</title>
        <authorList>
            <person name="Haridas S."/>
            <person name="Albert R."/>
            <person name="Binder M."/>
            <person name="Bloem J."/>
            <person name="Labutti K."/>
            <person name="Salamov A."/>
            <person name="Andreopoulos B."/>
            <person name="Baker S."/>
            <person name="Barry K."/>
            <person name="Bills G."/>
            <person name="Bluhm B."/>
            <person name="Cannon C."/>
            <person name="Castanera R."/>
            <person name="Culley D."/>
            <person name="Daum C."/>
            <person name="Ezra D."/>
            <person name="Gonzalez J."/>
            <person name="Henrissat B."/>
            <person name="Kuo A."/>
            <person name="Liang C."/>
            <person name="Lipzen A."/>
            <person name="Lutzoni F."/>
            <person name="Magnuson J."/>
            <person name="Mondo S."/>
            <person name="Nolan M."/>
            <person name="Ohm R."/>
            <person name="Pangilinan J."/>
            <person name="Park H.-J."/>
            <person name="Ramirez L."/>
            <person name="Alfaro M."/>
            <person name="Sun H."/>
            <person name="Tritt A."/>
            <person name="Yoshinaga Y."/>
            <person name="Zwiers L.-H."/>
            <person name="Turgeon B."/>
            <person name="Goodwin S."/>
            <person name="Spatafora J."/>
            <person name="Crous P."/>
            <person name="Grigoriev I."/>
        </authorList>
    </citation>
    <scope>NUCLEOTIDE SEQUENCE</scope>
    <source>
        <strain evidence="3">HMLAC05119</strain>
    </source>
</reference>